<dbReference type="PANTHER" id="PTHR21071:SF4">
    <property type="entry name" value="UDP-N-ACETYLENOLPYRUVOYLGLUCOSAMINE REDUCTASE"/>
    <property type="match status" value="1"/>
</dbReference>
<evidence type="ECO:0000256" key="15">
    <source>
        <dbReference type="ARBA" id="ARBA00048914"/>
    </source>
</evidence>
<evidence type="ECO:0000256" key="5">
    <source>
        <dbReference type="ARBA" id="ARBA00022490"/>
    </source>
</evidence>
<evidence type="ECO:0000259" key="17">
    <source>
        <dbReference type="PROSITE" id="PS51387"/>
    </source>
</evidence>
<keyword evidence="12 16" id="KW-0560">Oxidoreductase</keyword>
<dbReference type="Proteomes" id="UP000230088">
    <property type="component" value="Unassembled WGS sequence"/>
</dbReference>
<dbReference type="NCBIfam" id="NF010480">
    <property type="entry name" value="PRK13905.1"/>
    <property type="match status" value="1"/>
</dbReference>
<evidence type="ECO:0000256" key="6">
    <source>
        <dbReference type="ARBA" id="ARBA00022618"/>
    </source>
</evidence>
<dbReference type="EC" id="1.3.1.98" evidence="16"/>
<accession>A0A2H0YLK5</accession>
<name>A0A2H0YLK5_9BACT</name>
<dbReference type="GO" id="GO:0008360">
    <property type="term" value="P:regulation of cell shape"/>
    <property type="evidence" value="ECO:0007669"/>
    <property type="project" value="UniProtKB-KW"/>
</dbReference>
<dbReference type="InterPro" id="IPR006094">
    <property type="entry name" value="Oxid_FAD_bind_N"/>
</dbReference>
<proteinExistence type="inferred from homology"/>
<keyword evidence="13 16" id="KW-0131">Cell cycle</keyword>
<dbReference type="InterPro" id="IPR036318">
    <property type="entry name" value="FAD-bd_PCMH-like_sf"/>
</dbReference>
<keyword evidence="7 16" id="KW-0285">Flavoprotein</keyword>
<feature type="active site" evidence="16">
    <location>
        <position position="318"/>
    </location>
</feature>
<dbReference type="InterPro" id="IPR011601">
    <property type="entry name" value="MurB_C"/>
</dbReference>
<evidence type="ECO:0000256" key="7">
    <source>
        <dbReference type="ARBA" id="ARBA00022630"/>
    </source>
</evidence>
<dbReference type="PROSITE" id="PS51387">
    <property type="entry name" value="FAD_PCMH"/>
    <property type="match status" value="1"/>
</dbReference>
<evidence type="ECO:0000256" key="13">
    <source>
        <dbReference type="ARBA" id="ARBA00023306"/>
    </source>
</evidence>
<keyword evidence="6 16" id="KW-0132">Cell division</keyword>
<sequence length="326" mass="36379">MTKQTQNPKFQDLKKLLPNIKKNVSLKEDTTFKIGGRAKYFYDAKNKEDLIRAILAAKKFKLPFFILGRGSNILVADKGFDGLAIKIKNEKLKMKNYNSKFKIFCQSGVPLAKLVSKSLQIGATGLEWAIGIPGTIGGAIRGNAGAFNKSMTNIVKSVEVLEITGGQMQNAKCKMQNDNAKFKIKEYKNKDCKFSYRESIFKKNKNLIILSAELQLKKGNKNKIKEKMKEYLNYRKETQPLNFPSAGSVFKNPKVFSAGELIEKCGLKGKRLGGAKISEKHGNFIINLGNAKAGDVAGLINLIKQKVKKKFGIILEEEIEYLGLTQ</sequence>
<dbReference type="InterPro" id="IPR016166">
    <property type="entry name" value="FAD-bd_PCMH"/>
</dbReference>
<evidence type="ECO:0000256" key="11">
    <source>
        <dbReference type="ARBA" id="ARBA00022984"/>
    </source>
</evidence>
<dbReference type="GO" id="GO:0071555">
    <property type="term" value="P:cell wall organization"/>
    <property type="evidence" value="ECO:0007669"/>
    <property type="project" value="UniProtKB-KW"/>
</dbReference>
<comment type="function">
    <text evidence="2 16">Cell wall formation.</text>
</comment>
<keyword evidence="9 16" id="KW-0521">NADP</keyword>
<comment type="similarity">
    <text evidence="16">Belongs to the MurB family.</text>
</comment>
<comment type="cofactor">
    <cofactor evidence="1 16">
        <name>FAD</name>
        <dbReference type="ChEBI" id="CHEBI:57692"/>
    </cofactor>
</comment>
<keyword evidence="14 16" id="KW-0961">Cell wall biogenesis/degradation</keyword>
<dbReference type="GO" id="GO:0009252">
    <property type="term" value="P:peptidoglycan biosynthetic process"/>
    <property type="evidence" value="ECO:0007669"/>
    <property type="project" value="UniProtKB-UniRule"/>
</dbReference>
<dbReference type="InterPro" id="IPR036635">
    <property type="entry name" value="MurB_C_sf"/>
</dbReference>
<dbReference type="Gene3D" id="3.90.78.10">
    <property type="entry name" value="UDP-N-acetylenolpyruvoylglucosamine reductase, C-terminal domain"/>
    <property type="match status" value="1"/>
</dbReference>
<keyword evidence="5 16" id="KW-0963">Cytoplasm</keyword>
<dbReference type="InterPro" id="IPR003170">
    <property type="entry name" value="MurB"/>
</dbReference>
<feature type="active site" evidence="16">
    <location>
        <position position="197"/>
    </location>
</feature>
<comment type="subcellular location">
    <subcellularLocation>
        <location evidence="3 16">Cytoplasm</location>
    </subcellularLocation>
</comment>
<comment type="catalytic activity">
    <reaction evidence="15 16">
        <text>UDP-N-acetyl-alpha-D-muramate + NADP(+) = UDP-N-acetyl-3-O-(1-carboxyvinyl)-alpha-D-glucosamine + NADPH + H(+)</text>
        <dbReference type="Rhea" id="RHEA:12248"/>
        <dbReference type="ChEBI" id="CHEBI:15378"/>
        <dbReference type="ChEBI" id="CHEBI:57783"/>
        <dbReference type="ChEBI" id="CHEBI:58349"/>
        <dbReference type="ChEBI" id="CHEBI:68483"/>
        <dbReference type="ChEBI" id="CHEBI:70757"/>
        <dbReference type="EC" id="1.3.1.98"/>
    </reaction>
</comment>
<evidence type="ECO:0000313" key="18">
    <source>
        <dbReference type="EMBL" id="PIS39368.1"/>
    </source>
</evidence>
<dbReference type="UniPathway" id="UPA00219"/>
<reference evidence="19" key="1">
    <citation type="submission" date="2017-09" db="EMBL/GenBank/DDBJ databases">
        <title>Depth-based differentiation of microbial function through sediment-hosted aquifers and enrichment of novel symbionts in the deep terrestrial subsurface.</title>
        <authorList>
            <person name="Probst A.J."/>
            <person name="Ladd B."/>
            <person name="Jarett J.K."/>
            <person name="Geller-Mcgrath D.E."/>
            <person name="Sieber C.M.K."/>
            <person name="Emerson J.B."/>
            <person name="Anantharaman K."/>
            <person name="Thomas B.C."/>
            <person name="Malmstrom R."/>
            <person name="Stieglmeier M."/>
            <person name="Klingl A."/>
            <person name="Woyke T."/>
            <person name="Ryan C.M."/>
            <person name="Banfield J.F."/>
        </authorList>
    </citation>
    <scope>NUCLEOTIDE SEQUENCE [LARGE SCALE GENOMIC DNA]</scope>
</reference>
<evidence type="ECO:0000256" key="2">
    <source>
        <dbReference type="ARBA" id="ARBA00003921"/>
    </source>
</evidence>
<keyword evidence="11 16" id="KW-0573">Peptidoglycan synthesis</keyword>
<evidence type="ECO:0000256" key="9">
    <source>
        <dbReference type="ARBA" id="ARBA00022857"/>
    </source>
</evidence>
<dbReference type="InterPro" id="IPR016167">
    <property type="entry name" value="FAD-bd_PCMH_sub1"/>
</dbReference>
<dbReference type="Pfam" id="PF01565">
    <property type="entry name" value="FAD_binding_4"/>
    <property type="match status" value="1"/>
</dbReference>
<dbReference type="GO" id="GO:0005829">
    <property type="term" value="C:cytosol"/>
    <property type="evidence" value="ECO:0007669"/>
    <property type="project" value="TreeGrafter"/>
</dbReference>
<dbReference type="GO" id="GO:0071949">
    <property type="term" value="F:FAD binding"/>
    <property type="evidence" value="ECO:0007669"/>
    <property type="project" value="InterPro"/>
</dbReference>
<dbReference type="InterPro" id="IPR016169">
    <property type="entry name" value="FAD-bd_PCMH_sub2"/>
</dbReference>
<evidence type="ECO:0000256" key="1">
    <source>
        <dbReference type="ARBA" id="ARBA00001974"/>
    </source>
</evidence>
<dbReference type="SUPFAM" id="SSF56176">
    <property type="entry name" value="FAD-binding/transporter-associated domain-like"/>
    <property type="match status" value="1"/>
</dbReference>
<gene>
    <name evidence="16" type="primary">murB</name>
    <name evidence="18" type="ORF">COT33_02305</name>
</gene>
<feature type="active site" description="Proton donor" evidence="16">
    <location>
        <position position="248"/>
    </location>
</feature>
<dbReference type="Gene3D" id="3.30.465.10">
    <property type="match status" value="1"/>
</dbReference>
<comment type="pathway">
    <text evidence="4 16">Cell wall biogenesis; peptidoglycan biosynthesis.</text>
</comment>
<dbReference type="EMBL" id="PEYD01000044">
    <property type="protein sequence ID" value="PIS39368.1"/>
    <property type="molecule type" value="Genomic_DNA"/>
</dbReference>
<comment type="caution">
    <text evidence="18">The sequence shown here is derived from an EMBL/GenBank/DDBJ whole genome shotgun (WGS) entry which is preliminary data.</text>
</comment>
<dbReference type="NCBIfam" id="TIGR00179">
    <property type="entry name" value="murB"/>
    <property type="match status" value="1"/>
</dbReference>
<evidence type="ECO:0000256" key="3">
    <source>
        <dbReference type="ARBA" id="ARBA00004496"/>
    </source>
</evidence>
<evidence type="ECO:0000313" key="19">
    <source>
        <dbReference type="Proteomes" id="UP000230088"/>
    </source>
</evidence>
<evidence type="ECO:0000256" key="12">
    <source>
        <dbReference type="ARBA" id="ARBA00023002"/>
    </source>
</evidence>
<evidence type="ECO:0000256" key="10">
    <source>
        <dbReference type="ARBA" id="ARBA00022960"/>
    </source>
</evidence>
<evidence type="ECO:0000256" key="8">
    <source>
        <dbReference type="ARBA" id="ARBA00022827"/>
    </source>
</evidence>
<dbReference type="Pfam" id="PF02873">
    <property type="entry name" value="MurB_C"/>
    <property type="match status" value="1"/>
</dbReference>
<dbReference type="PANTHER" id="PTHR21071">
    <property type="entry name" value="UDP-N-ACETYLENOLPYRUVOYLGLUCOSAMINE REDUCTASE"/>
    <property type="match status" value="1"/>
</dbReference>
<dbReference type="AlphaFoldDB" id="A0A2H0YLK5"/>
<dbReference type="GO" id="GO:0008762">
    <property type="term" value="F:UDP-N-acetylmuramate dehydrogenase activity"/>
    <property type="evidence" value="ECO:0007669"/>
    <property type="project" value="UniProtKB-UniRule"/>
</dbReference>
<evidence type="ECO:0000256" key="14">
    <source>
        <dbReference type="ARBA" id="ARBA00023316"/>
    </source>
</evidence>
<keyword evidence="10 16" id="KW-0133">Cell shape</keyword>
<dbReference type="Gene3D" id="3.30.43.10">
    <property type="entry name" value="Uridine Diphospho-n-acetylenolpyruvylglucosamine Reductase, domain 2"/>
    <property type="match status" value="1"/>
</dbReference>
<protein>
    <recommendedName>
        <fullName evidence="16">UDP-N-acetylenolpyruvoylglucosamine reductase</fullName>
        <ecNumber evidence="16">1.3.1.98</ecNumber>
    </recommendedName>
    <alternativeName>
        <fullName evidence="16">UDP-N-acetylmuramate dehydrogenase</fullName>
    </alternativeName>
</protein>
<evidence type="ECO:0000256" key="16">
    <source>
        <dbReference type="HAMAP-Rule" id="MF_00037"/>
    </source>
</evidence>
<feature type="domain" description="FAD-binding PCMH-type" evidence="17">
    <location>
        <begin position="33"/>
        <end position="219"/>
    </location>
</feature>
<organism evidence="18 19">
    <name type="scientific">Candidatus Nealsonbacteria bacterium CG08_land_8_20_14_0_20_38_20</name>
    <dbReference type="NCBI Taxonomy" id="1974705"/>
    <lineage>
        <taxon>Bacteria</taxon>
        <taxon>Candidatus Nealsoniibacteriota</taxon>
    </lineage>
</organism>
<keyword evidence="8 16" id="KW-0274">FAD</keyword>
<dbReference type="HAMAP" id="MF_00037">
    <property type="entry name" value="MurB"/>
    <property type="match status" value="1"/>
</dbReference>
<evidence type="ECO:0000256" key="4">
    <source>
        <dbReference type="ARBA" id="ARBA00004752"/>
    </source>
</evidence>
<dbReference type="SUPFAM" id="SSF56194">
    <property type="entry name" value="Uridine diphospho-N-Acetylenolpyruvylglucosamine reductase, MurB, C-terminal domain"/>
    <property type="match status" value="1"/>
</dbReference>
<dbReference type="GO" id="GO:0051301">
    <property type="term" value="P:cell division"/>
    <property type="evidence" value="ECO:0007669"/>
    <property type="project" value="UniProtKB-KW"/>
</dbReference>